<gene>
    <name evidence="1" type="ORF">QR98_0069420</name>
</gene>
<evidence type="ECO:0000313" key="1">
    <source>
        <dbReference type="EMBL" id="KPM08425.1"/>
    </source>
</evidence>
<reference evidence="1 2" key="1">
    <citation type="journal article" date="2015" name="Parasit. Vectors">
        <title>Draft genome of the scabies mite.</title>
        <authorList>
            <person name="Rider S.D.Jr."/>
            <person name="Morgan M.S."/>
            <person name="Arlian L.G."/>
        </authorList>
    </citation>
    <scope>NUCLEOTIDE SEQUENCE [LARGE SCALE GENOMIC DNA]</scope>
    <source>
        <strain evidence="1">Arlian Lab</strain>
    </source>
</reference>
<sequence length="73" mass="8974">MHGIGALLPWNMLIDGVDYFEYKLNQSEHHQHHRNQNHLLFKYIEYRGEYVLVYFDRIESTEYFITSFEHLII</sequence>
<dbReference type="Proteomes" id="UP000616769">
    <property type="component" value="Unassembled WGS sequence"/>
</dbReference>
<comment type="caution">
    <text evidence="1">The sequence shown here is derived from an EMBL/GenBank/DDBJ whole genome shotgun (WGS) entry which is preliminary data.</text>
</comment>
<dbReference type="AlphaFoldDB" id="A0A132ACX0"/>
<protein>
    <submittedName>
        <fullName evidence="1">Uncharacterized protein</fullName>
    </submittedName>
</protein>
<proteinExistence type="predicted"/>
<evidence type="ECO:0000313" key="2">
    <source>
        <dbReference type="Proteomes" id="UP000616769"/>
    </source>
</evidence>
<dbReference type="EMBL" id="JXLN01012391">
    <property type="protein sequence ID" value="KPM08425.1"/>
    <property type="molecule type" value="Genomic_DNA"/>
</dbReference>
<dbReference type="VEuPathDB" id="VectorBase:SSCA005969"/>
<organism evidence="1 2">
    <name type="scientific">Sarcoptes scabiei</name>
    <name type="common">Itch mite</name>
    <name type="synonym">Acarus scabiei</name>
    <dbReference type="NCBI Taxonomy" id="52283"/>
    <lineage>
        <taxon>Eukaryota</taxon>
        <taxon>Metazoa</taxon>
        <taxon>Ecdysozoa</taxon>
        <taxon>Arthropoda</taxon>
        <taxon>Chelicerata</taxon>
        <taxon>Arachnida</taxon>
        <taxon>Acari</taxon>
        <taxon>Acariformes</taxon>
        <taxon>Sarcoptiformes</taxon>
        <taxon>Astigmata</taxon>
        <taxon>Psoroptidia</taxon>
        <taxon>Sarcoptoidea</taxon>
        <taxon>Sarcoptidae</taxon>
        <taxon>Sarcoptinae</taxon>
        <taxon>Sarcoptes</taxon>
    </lineage>
</organism>
<accession>A0A132ACX0</accession>
<name>A0A132ACX0_SARSC</name>